<gene>
    <name evidence="2" type="ORF">ACETWP_11910</name>
</gene>
<evidence type="ECO:0000313" key="2">
    <source>
        <dbReference type="EMBL" id="MFB0835294.1"/>
    </source>
</evidence>
<dbReference type="SUPFAM" id="SSF56112">
    <property type="entry name" value="Protein kinase-like (PK-like)"/>
    <property type="match status" value="1"/>
</dbReference>
<protein>
    <submittedName>
        <fullName evidence="2">Aminoglycoside phosphotransferase family protein</fullName>
        <ecNumber evidence="2">2.7.-.-</ecNumber>
    </submittedName>
</protein>
<dbReference type="InterPro" id="IPR051678">
    <property type="entry name" value="AGP_Transferase"/>
</dbReference>
<dbReference type="Gene3D" id="3.30.200.20">
    <property type="entry name" value="Phosphorylase Kinase, domain 1"/>
    <property type="match status" value="1"/>
</dbReference>
<dbReference type="Pfam" id="PF01636">
    <property type="entry name" value="APH"/>
    <property type="match status" value="1"/>
</dbReference>
<comment type="caution">
    <text evidence="2">The sequence shown here is derived from an EMBL/GenBank/DDBJ whole genome shotgun (WGS) entry which is preliminary data.</text>
</comment>
<reference evidence="2 3" key="1">
    <citation type="submission" date="2024-09" db="EMBL/GenBank/DDBJ databases">
        <authorList>
            <person name="Salinas-Garcia M.A."/>
            <person name="Prieme A."/>
        </authorList>
    </citation>
    <scope>NUCLEOTIDE SEQUENCE [LARGE SCALE GENOMIC DNA]</scope>
    <source>
        <strain evidence="2 3">DSM 21081</strain>
    </source>
</reference>
<sequence>MDAVPDADVDITDALVRRLLASQHPDLAGLPLERADNGWDNVVYRLGDRLGVRLPRRGAAHRPLLNELRWLPFLAPRLPLPVPAAARRGRPAPGYPYHWAVVPWFEGRSAALARPGERDAYAAQLAGFLRALHVPAPGDAPRSPVRGVPLALRAESLAARLATGRLPQGDTLRAVFAEGTRAPLHRGPALWLHGDPHPHNMVVHPAAAGAPARLAAVVDFGDLTAGDPASDLAAAWLHFTARGRSVFRAALADGSGRPRHDDDAWLRARGWAVHLGAVMALLPADDPLHAVGRHALRQVVEECGSAVSGLG</sequence>
<dbReference type="Proteomes" id="UP001575652">
    <property type="component" value="Unassembled WGS sequence"/>
</dbReference>
<dbReference type="Gene3D" id="3.90.1200.10">
    <property type="match status" value="1"/>
</dbReference>
<organism evidence="2 3">
    <name type="scientific">Arthrobacter halodurans</name>
    <dbReference type="NCBI Taxonomy" id="516699"/>
    <lineage>
        <taxon>Bacteria</taxon>
        <taxon>Bacillati</taxon>
        <taxon>Actinomycetota</taxon>
        <taxon>Actinomycetes</taxon>
        <taxon>Micrococcales</taxon>
        <taxon>Micrococcaceae</taxon>
        <taxon>Arthrobacter</taxon>
    </lineage>
</organism>
<feature type="domain" description="Aminoglycoside phosphotransferase" evidence="1">
    <location>
        <begin position="33"/>
        <end position="270"/>
    </location>
</feature>
<keyword evidence="3" id="KW-1185">Reference proteome</keyword>
<proteinExistence type="predicted"/>
<dbReference type="CDD" id="cd05155">
    <property type="entry name" value="APH_ChoK_like_1"/>
    <property type="match status" value="1"/>
</dbReference>
<name>A0ABV4UNS3_9MICC</name>
<dbReference type="InterPro" id="IPR002575">
    <property type="entry name" value="Aminoglycoside_PTrfase"/>
</dbReference>
<keyword evidence="2" id="KW-0808">Transferase</keyword>
<dbReference type="RefSeq" id="WP_373972469.1">
    <property type="nucleotide sequence ID" value="NZ_JBHDLJ010000009.1"/>
</dbReference>
<evidence type="ECO:0000259" key="1">
    <source>
        <dbReference type="Pfam" id="PF01636"/>
    </source>
</evidence>
<dbReference type="EMBL" id="JBHDLJ010000009">
    <property type="protein sequence ID" value="MFB0835294.1"/>
    <property type="molecule type" value="Genomic_DNA"/>
</dbReference>
<evidence type="ECO:0000313" key="3">
    <source>
        <dbReference type="Proteomes" id="UP001575652"/>
    </source>
</evidence>
<dbReference type="GO" id="GO:0016740">
    <property type="term" value="F:transferase activity"/>
    <property type="evidence" value="ECO:0007669"/>
    <property type="project" value="UniProtKB-KW"/>
</dbReference>
<accession>A0ABV4UNS3</accession>
<dbReference type="InterPro" id="IPR011009">
    <property type="entry name" value="Kinase-like_dom_sf"/>
</dbReference>
<dbReference type="EC" id="2.7.-.-" evidence="2"/>
<dbReference type="PANTHER" id="PTHR21310:SF42">
    <property type="entry name" value="BIFUNCTIONAL AAC_APH"/>
    <property type="match status" value="1"/>
</dbReference>
<dbReference type="PANTHER" id="PTHR21310">
    <property type="entry name" value="AMINOGLYCOSIDE PHOSPHOTRANSFERASE-RELATED-RELATED"/>
    <property type="match status" value="1"/>
</dbReference>